<dbReference type="PANTHER" id="PTHR43731:SF14">
    <property type="entry name" value="PRESENILIN-ASSOCIATED RHOMBOID-LIKE PROTEIN, MITOCHONDRIAL"/>
    <property type="match status" value="1"/>
</dbReference>
<gene>
    <name evidence="10" type="ORF">PGO_121150</name>
</gene>
<keyword evidence="6 8" id="KW-0472">Membrane</keyword>
<name>A0A1Y1JNZ1_PLAGO</name>
<evidence type="ECO:0000256" key="7">
    <source>
        <dbReference type="SAM" id="MobiDB-lite"/>
    </source>
</evidence>
<dbReference type="RefSeq" id="XP_028544712.1">
    <property type="nucleotide sequence ID" value="XM_028688911.1"/>
</dbReference>
<dbReference type="Proteomes" id="UP000195521">
    <property type="component" value="Unassembled WGS sequence"/>
</dbReference>
<evidence type="ECO:0000256" key="3">
    <source>
        <dbReference type="ARBA" id="ARBA00022692"/>
    </source>
</evidence>
<evidence type="ECO:0000256" key="6">
    <source>
        <dbReference type="ARBA" id="ARBA00023136"/>
    </source>
</evidence>
<dbReference type="GeneID" id="39748855"/>
<dbReference type="InterPro" id="IPR022764">
    <property type="entry name" value="Peptidase_S54_rhomboid_dom"/>
</dbReference>
<feature type="region of interest" description="Disordered" evidence="7">
    <location>
        <begin position="88"/>
        <end position="114"/>
    </location>
</feature>
<evidence type="ECO:0000256" key="2">
    <source>
        <dbReference type="ARBA" id="ARBA00009045"/>
    </source>
</evidence>
<dbReference type="OrthoDB" id="418595at2759"/>
<evidence type="ECO:0000256" key="8">
    <source>
        <dbReference type="SAM" id="Phobius"/>
    </source>
</evidence>
<dbReference type="GO" id="GO:0016020">
    <property type="term" value="C:membrane"/>
    <property type="evidence" value="ECO:0007669"/>
    <property type="project" value="UniProtKB-SubCell"/>
</dbReference>
<evidence type="ECO:0000256" key="5">
    <source>
        <dbReference type="ARBA" id="ARBA00022989"/>
    </source>
</evidence>
<evidence type="ECO:0000313" key="11">
    <source>
        <dbReference type="Proteomes" id="UP000195521"/>
    </source>
</evidence>
<organism evidence="10 11">
    <name type="scientific">Plasmodium gonderi</name>
    <dbReference type="NCBI Taxonomy" id="77519"/>
    <lineage>
        <taxon>Eukaryota</taxon>
        <taxon>Sar</taxon>
        <taxon>Alveolata</taxon>
        <taxon>Apicomplexa</taxon>
        <taxon>Aconoidasida</taxon>
        <taxon>Haemosporida</taxon>
        <taxon>Plasmodiidae</taxon>
        <taxon>Plasmodium</taxon>
        <taxon>Plasmodium (Plasmodium)</taxon>
    </lineage>
</organism>
<feature type="compositionally biased region" description="Basic and acidic residues" evidence="7">
    <location>
        <begin position="157"/>
        <end position="172"/>
    </location>
</feature>
<keyword evidence="5 8" id="KW-1133">Transmembrane helix</keyword>
<comment type="similarity">
    <text evidence="2">Belongs to the peptidase S54 family.</text>
</comment>
<keyword evidence="3 8" id="KW-0812">Transmembrane</keyword>
<accession>A0A1Y1JNZ1</accession>
<dbReference type="Pfam" id="PF01694">
    <property type="entry name" value="Rhomboid"/>
    <property type="match status" value="1"/>
</dbReference>
<feature type="compositionally biased region" description="Basic and acidic residues" evidence="7">
    <location>
        <begin position="202"/>
        <end position="219"/>
    </location>
</feature>
<dbReference type="EMBL" id="BDQF01000013">
    <property type="protein sequence ID" value="GAW82123.1"/>
    <property type="molecule type" value="Genomic_DNA"/>
</dbReference>
<keyword evidence="10" id="KW-0645">Protease</keyword>
<dbReference type="GO" id="GO:0006508">
    <property type="term" value="P:proteolysis"/>
    <property type="evidence" value="ECO:0007669"/>
    <property type="project" value="UniProtKB-KW"/>
</dbReference>
<feature type="region of interest" description="Disordered" evidence="7">
    <location>
        <begin position="202"/>
        <end position="249"/>
    </location>
</feature>
<dbReference type="AlphaFoldDB" id="A0A1Y1JNZ1"/>
<feature type="transmembrane region" description="Helical" evidence="8">
    <location>
        <begin position="463"/>
        <end position="482"/>
    </location>
</feature>
<feature type="transmembrane region" description="Helical" evidence="8">
    <location>
        <begin position="433"/>
        <end position="457"/>
    </location>
</feature>
<dbReference type="GO" id="GO:0004252">
    <property type="term" value="F:serine-type endopeptidase activity"/>
    <property type="evidence" value="ECO:0007669"/>
    <property type="project" value="InterPro"/>
</dbReference>
<feature type="compositionally biased region" description="Basic and acidic residues" evidence="7">
    <location>
        <begin position="138"/>
        <end position="148"/>
    </location>
</feature>
<proteinExistence type="inferred from homology"/>
<feature type="region of interest" description="Disordered" evidence="7">
    <location>
        <begin position="138"/>
        <end position="172"/>
    </location>
</feature>
<dbReference type="InterPro" id="IPR050925">
    <property type="entry name" value="Rhomboid_protease_S54"/>
</dbReference>
<evidence type="ECO:0000313" key="10">
    <source>
        <dbReference type="EMBL" id="GAW82123.1"/>
    </source>
</evidence>
<comment type="caution">
    <text evidence="10">The sequence shown here is derived from an EMBL/GenBank/DDBJ whole genome shotgun (WGS) entry which is preliminary data.</text>
</comment>
<dbReference type="OMA" id="MWAFHTI"/>
<protein>
    <submittedName>
        <fullName evidence="10">Rhomboid protease ROM6</fullName>
    </submittedName>
</protein>
<keyword evidence="11" id="KW-1185">Reference proteome</keyword>
<comment type="subcellular location">
    <subcellularLocation>
        <location evidence="1">Membrane</location>
        <topology evidence="1">Multi-pass membrane protein</topology>
    </subcellularLocation>
</comment>
<dbReference type="InterPro" id="IPR035952">
    <property type="entry name" value="Rhomboid-like_sf"/>
</dbReference>
<sequence length="570" mass="67471">MFNVGRCFRVRYYKKYNILRVKTSRQFHEFTKNKKTQTNALKRKDRIKKGKALQFKEKLKLFVFSSLYFFTCDYIYHVYVLSDRHSANNANRRNNNEKAENYQTNEHDHAEDRGVGMGKTLMNYINWMNIFETSKGKDKENIKHENGNKHMGGNEIQEIKVQKGSQRKDKFSGNKEEIKICSVCDDDDPYEIKINRVKRSAWDQENSKDDGKESEKKEQIYGYSMSSNGQNRDNNRRIGEGGTAQRNSIGGEEKNMKDLIVSNIYKNDVFNWCNLFLFVNGIVFLSWRLSEIVENKRFFYFMCRNFICSYENVKRKYYHTMFTASISHITLPHFLFNMWAFHTISNTLLSPEIKENKKNYYFFFNYKSSVLEKKMTDNDIMKVCFLSSIISTLPYIFLHKRNQLLGASGAVMGLVYILSTVKPNEVFVSLFPLPYVKMTALQLCHLSILTNFVFLFLKRNHFSIAWSAHLFGLMGGAIYNIYQRKQNNNKNYYPFIQLSIKNGSIDYLNSYLDFLDFVKCLQLQIRIFFSFDPRSMQNMNRQITSIKHMQSQRRLKYHMLKVKNLEAMSK</sequence>
<feature type="transmembrane region" description="Helical" evidence="8">
    <location>
        <begin position="404"/>
        <end position="421"/>
    </location>
</feature>
<feature type="domain" description="Peptidase S54 rhomboid" evidence="9">
    <location>
        <begin position="366"/>
        <end position="482"/>
    </location>
</feature>
<dbReference type="PANTHER" id="PTHR43731">
    <property type="entry name" value="RHOMBOID PROTEASE"/>
    <property type="match status" value="1"/>
</dbReference>
<evidence type="ECO:0000259" key="9">
    <source>
        <dbReference type="Pfam" id="PF01694"/>
    </source>
</evidence>
<reference evidence="11" key="1">
    <citation type="submission" date="2017-04" db="EMBL/GenBank/DDBJ databases">
        <title>Plasmodium gonderi genome.</title>
        <authorList>
            <person name="Arisue N."/>
            <person name="Honma H."/>
            <person name="Kawai S."/>
            <person name="Tougan T."/>
            <person name="Tanabe K."/>
            <person name="Horii T."/>
        </authorList>
    </citation>
    <scope>NUCLEOTIDE SEQUENCE [LARGE SCALE GENOMIC DNA]</scope>
    <source>
        <strain evidence="11">ATCC 30045</strain>
    </source>
</reference>
<keyword evidence="4" id="KW-0378">Hydrolase</keyword>
<dbReference type="Gene3D" id="1.20.1540.10">
    <property type="entry name" value="Rhomboid-like"/>
    <property type="match status" value="1"/>
</dbReference>
<feature type="compositionally biased region" description="Basic and acidic residues" evidence="7">
    <location>
        <begin position="94"/>
        <end position="114"/>
    </location>
</feature>
<evidence type="ECO:0000256" key="1">
    <source>
        <dbReference type="ARBA" id="ARBA00004141"/>
    </source>
</evidence>
<evidence type="ECO:0000256" key="4">
    <source>
        <dbReference type="ARBA" id="ARBA00022801"/>
    </source>
</evidence>
<dbReference type="SUPFAM" id="SSF144091">
    <property type="entry name" value="Rhomboid-like"/>
    <property type="match status" value="1"/>
</dbReference>